<evidence type="ECO:0008006" key="3">
    <source>
        <dbReference type="Google" id="ProtNLM"/>
    </source>
</evidence>
<name>A0ABR5AZ54_BACBA</name>
<accession>A0ABR5AZ54</accession>
<organism evidence="1 2">
    <name type="scientific">Bacillus badius</name>
    <dbReference type="NCBI Taxonomy" id="1455"/>
    <lineage>
        <taxon>Bacteria</taxon>
        <taxon>Bacillati</taxon>
        <taxon>Bacillota</taxon>
        <taxon>Bacilli</taxon>
        <taxon>Bacillales</taxon>
        <taxon>Bacillaceae</taxon>
        <taxon>Pseudobacillus</taxon>
    </lineage>
</organism>
<reference evidence="1 2" key="1">
    <citation type="submission" date="2015-01" db="EMBL/GenBank/DDBJ databases">
        <title>Genome Assembly of Bacillus badius MTCC 1458.</title>
        <authorList>
            <person name="Verma A."/>
            <person name="Khatri I."/>
            <person name="Mual P."/>
            <person name="Subramanian S."/>
            <person name="Krishnamurthi S."/>
        </authorList>
    </citation>
    <scope>NUCLEOTIDE SEQUENCE [LARGE SCALE GENOMIC DNA]</scope>
    <source>
        <strain evidence="1 2">MTCC 1458</strain>
    </source>
</reference>
<sequence length="70" mass="8290">MLIKKFFLILLSPIFFAKKCLRLPKIIKKELVFVCQLLHNKNGLNGTGAYIFYEEHLLNWVFAPRSYFIV</sequence>
<dbReference type="EMBL" id="JXLP01000003">
    <property type="protein sequence ID" value="KIL79518.1"/>
    <property type="molecule type" value="Genomic_DNA"/>
</dbReference>
<dbReference type="Proteomes" id="UP000031982">
    <property type="component" value="Unassembled WGS sequence"/>
</dbReference>
<evidence type="ECO:0000313" key="1">
    <source>
        <dbReference type="EMBL" id="KIL79518.1"/>
    </source>
</evidence>
<protein>
    <recommendedName>
        <fullName evidence="3">Secreted protein</fullName>
    </recommendedName>
</protein>
<comment type="caution">
    <text evidence="1">The sequence shown here is derived from an EMBL/GenBank/DDBJ whole genome shotgun (WGS) entry which is preliminary data.</text>
</comment>
<gene>
    <name evidence="1" type="ORF">SD77_3384</name>
</gene>
<evidence type="ECO:0000313" key="2">
    <source>
        <dbReference type="Proteomes" id="UP000031982"/>
    </source>
</evidence>
<proteinExistence type="predicted"/>
<keyword evidence="2" id="KW-1185">Reference proteome</keyword>